<dbReference type="AlphaFoldDB" id="A0A816CLP3"/>
<evidence type="ECO:0000259" key="3">
    <source>
        <dbReference type="PROSITE" id="PS50208"/>
    </source>
</evidence>
<keyword evidence="6" id="KW-1185">Reference proteome</keyword>
<proteinExistence type="predicted"/>
<comment type="caution">
    <text evidence="5">The sequence shown here is derived from an EMBL/GenBank/DDBJ whole genome shotgun (WGS) entry which is preliminary data.</text>
</comment>
<protein>
    <submittedName>
        <fullName evidence="5">Uncharacterized protein</fullName>
    </submittedName>
</protein>
<feature type="non-terminal residue" evidence="5">
    <location>
        <position position="293"/>
    </location>
</feature>
<evidence type="ECO:0000259" key="2">
    <source>
        <dbReference type="PROSITE" id="PS50011"/>
    </source>
</evidence>
<dbReference type="PROSITE" id="PS50011">
    <property type="entry name" value="PROTEIN_KINASE_DOM"/>
    <property type="match status" value="1"/>
</dbReference>
<dbReference type="InterPro" id="IPR011600">
    <property type="entry name" value="Pept_C14_caspase"/>
</dbReference>
<keyword evidence="1" id="KW-0067">ATP-binding</keyword>
<dbReference type="Gene3D" id="3.30.200.20">
    <property type="entry name" value="Phosphorylase Kinase, domain 1"/>
    <property type="match status" value="1"/>
</dbReference>
<dbReference type="SUPFAM" id="SSF56112">
    <property type="entry name" value="Protein kinase-like (PK-like)"/>
    <property type="match status" value="1"/>
</dbReference>
<evidence type="ECO:0000256" key="1">
    <source>
        <dbReference type="PROSITE-ProRule" id="PRU10141"/>
    </source>
</evidence>
<evidence type="ECO:0000313" key="6">
    <source>
        <dbReference type="Proteomes" id="UP000663870"/>
    </source>
</evidence>
<dbReference type="EMBL" id="CAJNOH010005312">
    <property type="protein sequence ID" value="CAF1394865.1"/>
    <property type="molecule type" value="Genomic_DNA"/>
</dbReference>
<dbReference type="Pfam" id="PF00656">
    <property type="entry name" value="Peptidase_C14"/>
    <property type="match status" value="1"/>
</dbReference>
<dbReference type="GO" id="GO:0004197">
    <property type="term" value="F:cysteine-type endopeptidase activity"/>
    <property type="evidence" value="ECO:0007669"/>
    <property type="project" value="InterPro"/>
</dbReference>
<feature type="domain" description="Protein kinase" evidence="2">
    <location>
        <begin position="264"/>
        <end position="293"/>
    </location>
</feature>
<evidence type="ECO:0000313" key="4">
    <source>
        <dbReference type="EMBL" id="CAF1394865.1"/>
    </source>
</evidence>
<dbReference type="Proteomes" id="UP000663870">
    <property type="component" value="Unassembled WGS sequence"/>
</dbReference>
<keyword evidence="1" id="KW-0547">Nucleotide-binding</keyword>
<dbReference type="Gene3D" id="3.40.50.1460">
    <property type="match status" value="1"/>
</dbReference>
<feature type="binding site" evidence="1">
    <location>
        <position position="293"/>
    </location>
    <ligand>
        <name>ATP</name>
        <dbReference type="ChEBI" id="CHEBI:30616"/>
    </ligand>
</feature>
<sequence>MATKKKPRGKLALVIGIGKYDHCEELQNPENDAHDMSDALESIGFLVTKKLDLKRAEMRHVVIDFEESIEPDDMVLFYFAGHGIQWEDQNYLIPRDTPTLNGADLNKSAINAQGILNTLIDCNPYVTVFLLDCCRTYHLRNPDMNARSLDASDTKPRGLKAMYKAGSLIAFACAPGTIAIEGKGQKNSLFTKHLLKHIKTPNEDIRMILSDVTDGVIEESKSQQIPFLSVSLSKKNIYLYGQRRDRPREPEQLQGLLHMSDQDLQLNEEIGRGAFGIVYRAQWLSQHHTVAVK</sequence>
<feature type="domain" description="Caspase family p20" evidence="3">
    <location>
        <begin position="8"/>
        <end position="85"/>
    </location>
</feature>
<organism evidence="5 6">
    <name type="scientific">Rotaria sordida</name>
    <dbReference type="NCBI Taxonomy" id="392033"/>
    <lineage>
        <taxon>Eukaryota</taxon>
        <taxon>Metazoa</taxon>
        <taxon>Spiralia</taxon>
        <taxon>Gnathifera</taxon>
        <taxon>Rotifera</taxon>
        <taxon>Eurotatoria</taxon>
        <taxon>Bdelloidea</taxon>
        <taxon>Philodinida</taxon>
        <taxon>Philodinidae</taxon>
        <taxon>Rotaria</taxon>
    </lineage>
</organism>
<dbReference type="Proteomes" id="UP000663854">
    <property type="component" value="Unassembled WGS sequence"/>
</dbReference>
<dbReference type="SUPFAM" id="SSF52129">
    <property type="entry name" value="Caspase-like"/>
    <property type="match status" value="1"/>
</dbReference>
<name>A0A816CLP3_9BILA</name>
<dbReference type="EMBL" id="CAJNOL010006800">
    <property type="protein sequence ID" value="CAF1621922.1"/>
    <property type="molecule type" value="Genomic_DNA"/>
</dbReference>
<dbReference type="InterPro" id="IPR052039">
    <property type="entry name" value="Caspase-related_regulators"/>
</dbReference>
<dbReference type="InterPro" id="IPR029030">
    <property type="entry name" value="Caspase-like_dom_sf"/>
</dbReference>
<dbReference type="GO" id="GO:0004672">
    <property type="term" value="F:protein kinase activity"/>
    <property type="evidence" value="ECO:0007669"/>
    <property type="project" value="InterPro"/>
</dbReference>
<gene>
    <name evidence="5" type="ORF">JXQ802_LOCUS50704</name>
    <name evidence="4" type="ORF">PYM288_LOCUS34522</name>
</gene>
<dbReference type="InterPro" id="IPR000719">
    <property type="entry name" value="Prot_kinase_dom"/>
</dbReference>
<dbReference type="PANTHER" id="PTHR22576">
    <property type="entry name" value="MUCOSA ASSOCIATED LYMPHOID TISSUE LYMPHOMA TRANSLOCATION PROTEIN 1/PARACASPASE"/>
    <property type="match status" value="1"/>
</dbReference>
<evidence type="ECO:0000313" key="5">
    <source>
        <dbReference type="EMBL" id="CAF1621922.1"/>
    </source>
</evidence>
<accession>A0A816CLP3</accession>
<dbReference type="InterPro" id="IPR017441">
    <property type="entry name" value="Protein_kinase_ATP_BS"/>
</dbReference>
<dbReference type="GO" id="GO:0006508">
    <property type="term" value="P:proteolysis"/>
    <property type="evidence" value="ECO:0007669"/>
    <property type="project" value="InterPro"/>
</dbReference>
<dbReference type="InterPro" id="IPR011009">
    <property type="entry name" value="Kinase-like_dom_sf"/>
</dbReference>
<reference evidence="5" key="1">
    <citation type="submission" date="2021-02" db="EMBL/GenBank/DDBJ databases">
        <authorList>
            <person name="Nowell W R."/>
        </authorList>
    </citation>
    <scope>NUCLEOTIDE SEQUENCE</scope>
</reference>
<dbReference type="GO" id="GO:0005524">
    <property type="term" value="F:ATP binding"/>
    <property type="evidence" value="ECO:0007669"/>
    <property type="project" value="UniProtKB-UniRule"/>
</dbReference>
<dbReference type="PANTHER" id="PTHR22576:SF37">
    <property type="entry name" value="MUCOSA-ASSOCIATED LYMPHOID TISSUE LYMPHOMA TRANSLOCATION PROTEIN 1"/>
    <property type="match status" value="1"/>
</dbReference>
<dbReference type="InterPro" id="IPR001309">
    <property type="entry name" value="Pept_C14_p20"/>
</dbReference>
<dbReference type="PROSITE" id="PS00107">
    <property type="entry name" value="PROTEIN_KINASE_ATP"/>
    <property type="match status" value="1"/>
</dbReference>
<dbReference type="PROSITE" id="PS50208">
    <property type="entry name" value="CASPASE_P20"/>
    <property type="match status" value="1"/>
</dbReference>